<feature type="region of interest" description="Disordered" evidence="6">
    <location>
        <begin position="1"/>
        <end position="72"/>
    </location>
</feature>
<evidence type="ECO:0000256" key="5">
    <source>
        <dbReference type="ARBA" id="ARBA00023242"/>
    </source>
</evidence>
<keyword evidence="4" id="KW-0862">Zinc</keyword>
<comment type="subcellular location">
    <subcellularLocation>
        <location evidence="1">Nucleus</location>
    </subcellularLocation>
</comment>
<dbReference type="GO" id="GO:0008270">
    <property type="term" value="F:zinc ion binding"/>
    <property type="evidence" value="ECO:0007669"/>
    <property type="project" value="UniProtKB-KW"/>
</dbReference>
<proteinExistence type="predicted"/>
<dbReference type="PANTHER" id="PTHR46481:SF10">
    <property type="entry name" value="ZINC FINGER BED DOMAIN-CONTAINING PROTEIN 39"/>
    <property type="match status" value="1"/>
</dbReference>
<dbReference type="Proteomes" id="UP000219338">
    <property type="component" value="Unassembled WGS sequence"/>
</dbReference>
<dbReference type="PANTHER" id="PTHR46481">
    <property type="entry name" value="ZINC FINGER BED DOMAIN-CONTAINING PROTEIN 4"/>
    <property type="match status" value="1"/>
</dbReference>
<protein>
    <recommendedName>
        <fullName evidence="7">HAT C-terminal dimerisation domain-containing protein</fullName>
    </recommendedName>
</protein>
<evidence type="ECO:0000256" key="6">
    <source>
        <dbReference type="SAM" id="MobiDB-lite"/>
    </source>
</evidence>
<evidence type="ECO:0000259" key="7">
    <source>
        <dbReference type="Pfam" id="PF05699"/>
    </source>
</evidence>
<dbReference type="GO" id="GO:0005634">
    <property type="term" value="C:nucleus"/>
    <property type="evidence" value="ECO:0007669"/>
    <property type="project" value="UniProtKB-SubCell"/>
</dbReference>
<keyword evidence="2" id="KW-0479">Metal-binding</keyword>
<sequence>MINEGFNGTASKRKCNSHSPVSLAASDDASSPSGAPAAKKTKHSAAPGDSESESDAVTESAGRDEGEADGLVHARTDAVKAAWTKKLAIMQQKWHAKSYEHFLSEVAVVWNDKQDRWEQQFTCTRGEFKVTVNRPFTDNRTSNFIRHFKKCKPKSDDGEPRMEQTSLIPYTQGSTYTYSRLHAPYHDILRMMHVDIKVPSMDTVSRDIKDIYNIVKKRVAKLLQSTRGRIHVMQDGWAAPQKLSLLGLVAIWVLDGKIQWCTYYLTYARLRQSHTAAYLADVFCTSLREFGVIDKLLSMPGDNASTNMKMLQIIKGPGRLPRSHLAGVETHVRYAGHIFDLANKAIFRVLVKAVKHGHEDSLVDKEADLPDWLADDNNNKLDNEERELLEELTNPEKEAQDDDEPPGSSRLINEAELDDLLEALENLKELEDEDGAFGRNVVMKIFKLGQCVFNNSAMQEDLAEKCKEVGIAMLSVASERMSSSGVPLLHEVIPLFDLLISKFEDIIVNTDLFPGVCAAAIRRCAVLCKYYSKTDDSYMYRMAMIMHPGHKMSYFQEQKWEPEWIDHCYDIVHEIWNEHYKPAPVTRMPKKQASGESFEDIFPELSKKRCQNNDIDALERYLSDPIIEDLDDPLHYWTSLLDECNTEGKVLCVTPRGALAQMALDFLSAPATLTDVERLFSCGGLNVTKRRHNLSAESTINQMVLNSWAKRPGLVVEEELSQFFNDKSKRPNNEGARRKAAGSSSEVIEVEEL</sequence>
<dbReference type="InterPro" id="IPR012337">
    <property type="entry name" value="RNaseH-like_sf"/>
</dbReference>
<dbReference type="SUPFAM" id="SSF53098">
    <property type="entry name" value="Ribonuclease H-like"/>
    <property type="match status" value="1"/>
</dbReference>
<keyword evidence="3" id="KW-0863">Zinc-finger</keyword>
<keyword evidence="5" id="KW-0539">Nucleus</keyword>
<evidence type="ECO:0000313" key="9">
    <source>
        <dbReference type="Proteomes" id="UP000219338"/>
    </source>
</evidence>
<gene>
    <name evidence="8" type="ORF">ARMOST_20477</name>
</gene>
<dbReference type="Pfam" id="PF05699">
    <property type="entry name" value="Dimer_Tnp_hAT"/>
    <property type="match status" value="1"/>
</dbReference>
<evidence type="ECO:0000256" key="2">
    <source>
        <dbReference type="ARBA" id="ARBA00022723"/>
    </source>
</evidence>
<evidence type="ECO:0000313" key="8">
    <source>
        <dbReference type="EMBL" id="SJL16943.1"/>
    </source>
</evidence>
<feature type="compositionally biased region" description="Basic and acidic residues" evidence="6">
    <location>
        <begin position="61"/>
        <end position="72"/>
    </location>
</feature>
<feature type="compositionally biased region" description="Basic and acidic residues" evidence="6">
    <location>
        <begin position="726"/>
        <end position="737"/>
    </location>
</feature>
<feature type="domain" description="HAT C-terminal dimerisation" evidence="7">
    <location>
        <begin position="618"/>
        <end position="708"/>
    </location>
</feature>
<organism evidence="8 9">
    <name type="scientific">Armillaria ostoyae</name>
    <name type="common">Armillaria root rot fungus</name>
    <dbReference type="NCBI Taxonomy" id="47428"/>
    <lineage>
        <taxon>Eukaryota</taxon>
        <taxon>Fungi</taxon>
        <taxon>Dikarya</taxon>
        <taxon>Basidiomycota</taxon>
        <taxon>Agaricomycotina</taxon>
        <taxon>Agaricomycetes</taxon>
        <taxon>Agaricomycetidae</taxon>
        <taxon>Agaricales</taxon>
        <taxon>Marasmiineae</taxon>
        <taxon>Physalacriaceae</taxon>
        <taxon>Armillaria</taxon>
    </lineage>
</organism>
<dbReference type="InterPro" id="IPR052035">
    <property type="entry name" value="ZnF_BED_domain_contain"/>
</dbReference>
<reference evidence="9" key="1">
    <citation type="journal article" date="2017" name="Nat. Ecol. Evol.">
        <title>Genome expansion and lineage-specific genetic innovations in the forest pathogenic fungi Armillaria.</title>
        <authorList>
            <person name="Sipos G."/>
            <person name="Prasanna A.N."/>
            <person name="Walter M.C."/>
            <person name="O'Connor E."/>
            <person name="Balint B."/>
            <person name="Krizsan K."/>
            <person name="Kiss B."/>
            <person name="Hess J."/>
            <person name="Varga T."/>
            <person name="Slot J."/>
            <person name="Riley R."/>
            <person name="Boka B."/>
            <person name="Rigling D."/>
            <person name="Barry K."/>
            <person name="Lee J."/>
            <person name="Mihaltcheva S."/>
            <person name="LaButti K."/>
            <person name="Lipzen A."/>
            <person name="Waldron R."/>
            <person name="Moloney N.M."/>
            <person name="Sperisen C."/>
            <person name="Kredics L."/>
            <person name="Vagvoelgyi C."/>
            <person name="Patrignani A."/>
            <person name="Fitzpatrick D."/>
            <person name="Nagy I."/>
            <person name="Doyle S."/>
            <person name="Anderson J.B."/>
            <person name="Grigoriev I.V."/>
            <person name="Gueldener U."/>
            <person name="Muensterkoetter M."/>
            <person name="Nagy L.G."/>
        </authorList>
    </citation>
    <scope>NUCLEOTIDE SEQUENCE [LARGE SCALE GENOMIC DNA]</scope>
    <source>
        <strain evidence="9">C18/9</strain>
    </source>
</reference>
<dbReference type="EMBL" id="FUEG01000039">
    <property type="protein sequence ID" value="SJL16943.1"/>
    <property type="molecule type" value="Genomic_DNA"/>
</dbReference>
<evidence type="ECO:0000256" key="3">
    <source>
        <dbReference type="ARBA" id="ARBA00022771"/>
    </source>
</evidence>
<feature type="compositionally biased region" description="Polar residues" evidence="6">
    <location>
        <begin position="1"/>
        <end position="10"/>
    </location>
</feature>
<name>A0A284S7H2_ARMOS</name>
<accession>A0A284S7H2</accession>
<evidence type="ECO:0000256" key="1">
    <source>
        <dbReference type="ARBA" id="ARBA00004123"/>
    </source>
</evidence>
<dbReference type="InterPro" id="IPR008906">
    <property type="entry name" value="HATC_C_dom"/>
</dbReference>
<dbReference type="GO" id="GO:0046983">
    <property type="term" value="F:protein dimerization activity"/>
    <property type="evidence" value="ECO:0007669"/>
    <property type="project" value="InterPro"/>
</dbReference>
<feature type="region of interest" description="Disordered" evidence="6">
    <location>
        <begin position="391"/>
        <end position="410"/>
    </location>
</feature>
<evidence type="ECO:0000256" key="4">
    <source>
        <dbReference type="ARBA" id="ARBA00022833"/>
    </source>
</evidence>
<feature type="compositionally biased region" description="Low complexity" evidence="6">
    <location>
        <begin position="19"/>
        <end position="38"/>
    </location>
</feature>
<dbReference type="OMA" id="ARELMCM"/>
<dbReference type="AlphaFoldDB" id="A0A284S7H2"/>
<feature type="region of interest" description="Disordered" evidence="6">
    <location>
        <begin position="726"/>
        <end position="753"/>
    </location>
</feature>
<keyword evidence="9" id="KW-1185">Reference proteome</keyword>
<dbReference type="OrthoDB" id="3251057at2759"/>